<feature type="compositionally biased region" description="Polar residues" evidence="1">
    <location>
        <begin position="97"/>
        <end position="113"/>
    </location>
</feature>
<proteinExistence type="predicted"/>
<evidence type="ECO:0000313" key="3">
    <source>
        <dbReference type="Proteomes" id="UP000612746"/>
    </source>
</evidence>
<feature type="region of interest" description="Disordered" evidence="1">
    <location>
        <begin position="1"/>
        <end position="113"/>
    </location>
</feature>
<evidence type="ECO:0000256" key="1">
    <source>
        <dbReference type="SAM" id="MobiDB-lite"/>
    </source>
</evidence>
<feature type="compositionally biased region" description="Polar residues" evidence="1">
    <location>
        <begin position="67"/>
        <end position="79"/>
    </location>
</feature>
<protein>
    <submittedName>
        <fullName evidence="2">Uncharacterized protein</fullName>
    </submittedName>
</protein>
<feature type="compositionally biased region" description="Low complexity" evidence="1">
    <location>
        <begin position="80"/>
        <end position="89"/>
    </location>
</feature>
<evidence type="ECO:0000313" key="2">
    <source>
        <dbReference type="EMBL" id="KAG2172187.1"/>
    </source>
</evidence>
<name>A0A8H7PE08_9FUNG</name>
<reference evidence="2" key="1">
    <citation type="submission" date="2020-12" db="EMBL/GenBank/DDBJ databases">
        <title>Metabolic potential, ecology and presence of endohyphal bacteria is reflected in genomic diversity of Mucoromycotina.</title>
        <authorList>
            <person name="Muszewska A."/>
            <person name="Okrasinska A."/>
            <person name="Steczkiewicz K."/>
            <person name="Drgas O."/>
            <person name="Orlowska M."/>
            <person name="Perlinska-Lenart U."/>
            <person name="Aleksandrzak-Piekarczyk T."/>
            <person name="Szatraj K."/>
            <person name="Zielenkiewicz U."/>
            <person name="Pilsyk S."/>
            <person name="Malc E."/>
            <person name="Mieczkowski P."/>
            <person name="Kruszewska J.S."/>
            <person name="Biernat P."/>
            <person name="Pawlowska J."/>
        </authorList>
    </citation>
    <scope>NUCLEOTIDE SEQUENCE</scope>
    <source>
        <strain evidence="2">WA0000051536</strain>
    </source>
</reference>
<dbReference type="AlphaFoldDB" id="A0A8H7PE08"/>
<dbReference type="Proteomes" id="UP000612746">
    <property type="component" value="Unassembled WGS sequence"/>
</dbReference>
<sequence length="113" mass="12552">MVTEDQTNPRTEAEDEIHKSDTESGEIENIEISSMDMEESDQMQVENDSSENETADKQKVVAHQDSNKGNTDAVSTSSKVQNLEVNNNNQERHQHAAITSATTTFHDANTNTD</sequence>
<dbReference type="EMBL" id="JAEPRA010000025">
    <property type="protein sequence ID" value="KAG2172187.1"/>
    <property type="molecule type" value="Genomic_DNA"/>
</dbReference>
<comment type="caution">
    <text evidence="2">The sequence shown here is derived from an EMBL/GenBank/DDBJ whole genome shotgun (WGS) entry which is preliminary data.</text>
</comment>
<feature type="compositionally biased region" description="Polar residues" evidence="1">
    <location>
        <begin position="1"/>
        <end position="10"/>
    </location>
</feature>
<keyword evidence="3" id="KW-1185">Reference proteome</keyword>
<gene>
    <name evidence="2" type="ORF">INT44_005558</name>
</gene>
<organism evidence="2 3">
    <name type="scientific">Umbelopsis vinacea</name>
    <dbReference type="NCBI Taxonomy" id="44442"/>
    <lineage>
        <taxon>Eukaryota</taxon>
        <taxon>Fungi</taxon>
        <taxon>Fungi incertae sedis</taxon>
        <taxon>Mucoromycota</taxon>
        <taxon>Mucoromycotina</taxon>
        <taxon>Umbelopsidomycetes</taxon>
        <taxon>Umbelopsidales</taxon>
        <taxon>Umbelopsidaceae</taxon>
        <taxon>Umbelopsis</taxon>
    </lineage>
</organism>
<accession>A0A8H7PE08</accession>